<keyword evidence="7" id="KW-1185">Reference proteome</keyword>
<dbReference type="EMBL" id="ADLE01000011">
    <property type="protein sequence ID" value="EJZ63921.1"/>
    <property type="molecule type" value="Genomic_DNA"/>
</dbReference>
<name>K0X068_9BACT</name>
<dbReference type="PROSITE" id="PS51257">
    <property type="entry name" value="PROKAR_LIPOPROTEIN"/>
    <property type="match status" value="1"/>
</dbReference>
<feature type="domain" description="Glycoside hydrolase family 5" evidence="5">
    <location>
        <begin position="41"/>
        <end position="308"/>
    </location>
</feature>
<evidence type="ECO:0000256" key="2">
    <source>
        <dbReference type="ARBA" id="ARBA00023295"/>
    </source>
</evidence>
<dbReference type="AlphaFoldDB" id="K0X068"/>
<dbReference type="eggNOG" id="COG2730">
    <property type="taxonomic scope" value="Bacteria"/>
</dbReference>
<dbReference type="HOGENOM" id="CLU_029718_0_0_10"/>
<evidence type="ECO:0000259" key="5">
    <source>
        <dbReference type="Pfam" id="PF00150"/>
    </source>
</evidence>
<sequence length="341" mass="39320">MKRVVFVVALGLLLCSCSNKVAKTEGKPYGVNMACADFGSNFPGVYNTDYTYPQASDLDYWNEKGLKLVRFPFKWERLQYELNGELNRHDLDKMKDFVAAAAERDMVVMLDLHNYCRRYMNGEHTIIGTNGLTPEHLASFWKSLATEFKSFDNIYAYGLMNEPHDLDSCTTWFEMAQLCIDSIRTVDMDTRIMVGGNHWSSAERWVELSDTLKYLKDPADKLAFEAHVYFDADASGTYKRGYDEDSCYLEKGIDRVRPFVEWLKANKFEGMVGEYGIPDSDSRWNLVLDKFLSYLQENDINGCYWAAGPWWPKDEFMAITPVDGKDRPQMEVVGKYLTTQK</sequence>
<feature type="chain" id="PRO_5003844236" description="Glycoside hydrolase family 5 domain-containing protein" evidence="4">
    <location>
        <begin position="23"/>
        <end position="341"/>
    </location>
</feature>
<gene>
    <name evidence="6" type="ORF">HMPREF9448_01760</name>
</gene>
<evidence type="ECO:0000313" key="7">
    <source>
        <dbReference type="Proteomes" id="UP000006044"/>
    </source>
</evidence>
<dbReference type="STRING" id="742726.HMPREF9448_01760"/>
<evidence type="ECO:0000256" key="1">
    <source>
        <dbReference type="ARBA" id="ARBA00022801"/>
    </source>
</evidence>
<comment type="caution">
    <text evidence="6">The sequence shown here is derived from an EMBL/GenBank/DDBJ whole genome shotgun (WGS) entry which is preliminary data.</text>
</comment>
<comment type="similarity">
    <text evidence="3">Belongs to the glycosyl hydrolase 5 (cellulase A) family.</text>
</comment>
<dbReference type="GeneID" id="77848999"/>
<reference evidence="6 7" key="1">
    <citation type="submission" date="2012-08" db="EMBL/GenBank/DDBJ databases">
        <title>The Genome Sequence of Barnesiella intestinihominis YIT 11860.</title>
        <authorList>
            <consortium name="The Broad Institute Genome Sequencing Platform"/>
            <person name="Earl A."/>
            <person name="Ward D."/>
            <person name="Feldgarden M."/>
            <person name="Gevers D."/>
            <person name="Morotomi M."/>
            <person name="Walker B."/>
            <person name="Young S.K."/>
            <person name="Zeng Q."/>
            <person name="Gargeya S."/>
            <person name="Fitzgerald M."/>
            <person name="Haas B."/>
            <person name="Abouelleil A."/>
            <person name="Alvarado L."/>
            <person name="Arachchi H.M."/>
            <person name="Berlin A.M."/>
            <person name="Chapman S.B."/>
            <person name="Goldberg J."/>
            <person name="Griggs A."/>
            <person name="Gujja S."/>
            <person name="Hansen M."/>
            <person name="Howarth C."/>
            <person name="Imamovic A."/>
            <person name="Larimer J."/>
            <person name="McCowen C."/>
            <person name="Montmayeur A."/>
            <person name="Murphy C."/>
            <person name="Neiman D."/>
            <person name="Pearson M."/>
            <person name="Priest M."/>
            <person name="Roberts A."/>
            <person name="Saif S."/>
            <person name="Shea T."/>
            <person name="Sisk P."/>
            <person name="Sykes S."/>
            <person name="Wortman J."/>
            <person name="Nusbaum C."/>
            <person name="Birren B."/>
        </authorList>
    </citation>
    <scope>NUCLEOTIDE SEQUENCE [LARGE SCALE GENOMIC DNA]</scope>
    <source>
        <strain evidence="6 7">YIT 11860</strain>
    </source>
</reference>
<dbReference type="RefSeq" id="WP_008862219.1">
    <property type="nucleotide sequence ID" value="NZ_JH815204.1"/>
</dbReference>
<dbReference type="OrthoDB" id="9774205at2"/>
<dbReference type="Pfam" id="PF00150">
    <property type="entry name" value="Cellulase"/>
    <property type="match status" value="1"/>
</dbReference>
<protein>
    <recommendedName>
        <fullName evidence="5">Glycoside hydrolase family 5 domain-containing protein</fullName>
    </recommendedName>
</protein>
<evidence type="ECO:0000256" key="4">
    <source>
        <dbReference type="SAM" id="SignalP"/>
    </source>
</evidence>
<dbReference type="InterPro" id="IPR017853">
    <property type="entry name" value="GH"/>
</dbReference>
<proteinExistence type="inferred from homology"/>
<organism evidence="6 7">
    <name type="scientific">Barnesiella intestinihominis YIT 11860</name>
    <dbReference type="NCBI Taxonomy" id="742726"/>
    <lineage>
        <taxon>Bacteria</taxon>
        <taxon>Pseudomonadati</taxon>
        <taxon>Bacteroidota</taxon>
        <taxon>Bacteroidia</taxon>
        <taxon>Bacteroidales</taxon>
        <taxon>Barnesiellaceae</taxon>
        <taxon>Barnesiella</taxon>
    </lineage>
</organism>
<dbReference type="PANTHER" id="PTHR34142:SF1">
    <property type="entry name" value="GLYCOSIDE HYDROLASE FAMILY 5 DOMAIN-CONTAINING PROTEIN"/>
    <property type="match status" value="1"/>
</dbReference>
<keyword evidence="4" id="KW-0732">Signal</keyword>
<keyword evidence="1 3" id="KW-0378">Hydrolase</keyword>
<feature type="signal peptide" evidence="4">
    <location>
        <begin position="1"/>
        <end position="22"/>
    </location>
</feature>
<accession>K0X068</accession>
<dbReference type="InterPro" id="IPR001547">
    <property type="entry name" value="Glyco_hydro_5"/>
</dbReference>
<dbReference type="GO" id="GO:0009251">
    <property type="term" value="P:glucan catabolic process"/>
    <property type="evidence" value="ECO:0007669"/>
    <property type="project" value="TreeGrafter"/>
</dbReference>
<dbReference type="Gene3D" id="3.20.20.80">
    <property type="entry name" value="Glycosidases"/>
    <property type="match status" value="1"/>
</dbReference>
<dbReference type="Proteomes" id="UP000006044">
    <property type="component" value="Unassembled WGS sequence"/>
</dbReference>
<dbReference type="SUPFAM" id="SSF51445">
    <property type="entry name" value="(Trans)glycosidases"/>
    <property type="match status" value="1"/>
</dbReference>
<evidence type="ECO:0000313" key="6">
    <source>
        <dbReference type="EMBL" id="EJZ63921.1"/>
    </source>
</evidence>
<keyword evidence="2 3" id="KW-0326">Glycosidase</keyword>
<dbReference type="PATRIC" id="fig|742726.3.peg.1845"/>
<dbReference type="PANTHER" id="PTHR34142">
    <property type="entry name" value="ENDO-BETA-1,4-GLUCANASE A"/>
    <property type="match status" value="1"/>
</dbReference>
<evidence type="ECO:0000256" key="3">
    <source>
        <dbReference type="RuleBase" id="RU361153"/>
    </source>
</evidence>
<dbReference type="GO" id="GO:0004553">
    <property type="term" value="F:hydrolase activity, hydrolyzing O-glycosyl compounds"/>
    <property type="evidence" value="ECO:0007669"/>
    <property type="project" value="InterPro"/>
</dbReference>